<name>A0A4C1ZXV4_EUMVA</name>
<dbReference type="Proteomes" id="UP000299102">
    <property type="component" value="Unassembled WGS sequence"/>
</dbReference>
<evidence type="ECO:0000313" key="3">
    <source>
        <dbReference type="Proteomes" id="UP000299102"/>
    </source>
</evidence>
<sequence length="92" mass="10381">MNKGNISRAKLSYCHGDLDGRQAKLGNVQARKALLWNKSGSFARRAPRGLLRCDFGSRELIREQRGSQPARKFDGRRRRVERASRGGRGLIS</sequence>
<reference evidence="2 3" key="1">
    <citation type="journal article" date="2019" name="Commun. Biol.">
        <title>The bagworm genome reveals a unique fibroin gene that provides high tensile strength.</title>
        <authorList>
            <person name="Kono N."/>
            <person name="Nakamura H."/>
            <person name="Ohtoshi R."/>
            <person name="Tomita M."/>
            <person name="Numata K."/>
            <person name="Arakawa K."/>
        </authorList>
    </citation>
    <scope>NUCLEOTIDE SEQUENCE [LARGE SCALE GENOMIC DNA]</scope>
</reference>
<evidence type="ECO:0000313" key="2">
    <source>
        <dbReference type="EMBL" id="GBP91864.1"/>
    </source>
</evidence>
<comment type="caution">
    <text evidence="2">The sequence shown here is derived from an EMBL/GenBank/DDBJ whole genome shotgun (WGS) entry which is preliminary data.</text>
</comment>
<keyword evidence="3" id="KW-1185">Reference proteome</keyword>
<dbReference type="EMBL" id="BGZK01002217">
    <property type="protein sequence ID" value="GBP91864.1"/>
    <property type="molecule type" value="Genomic_DNA"/>
</dbReference>
<gene>
    <name evidence="2" type="ORF">EVAR_81002_1</name>
</gene>
<evidence type="ECO:0000256" key="1">
    <source>
        <dbReference type="SAM" id="MobiDB-lite"/>
    </source>
</evidence>
<dbReference type="AlphaFoldDB" id="A0A4C1ZXV4"/>
<organism evidence="2 3">
    <name type="scientific">Eumeta variegata</name>
    <name type="common">Bagworm moth</name>
    <name type="synonym">Eumeta japonica</name>
    <dbReference type="NCBI Taxonomy" id="151549"/>
    <lineage>
        <taxon>Eukaryota</taxon>
        <taxon>Metazoa</taxon>
        <taxon>Ecdysozoa</taxon>
        <taxon>Arthropoda</taxon>
        <taxon>Hexapoda</taxon>
        <taxon>Insecta</taxon>
        <taxon>Pterygota</taxon>
        <taxon>Neoptera</taxon>
        <taxon>Endopterygota</taxon>
        <taxon>Lepidoptera</taxon>
        <taxon>Glossata</taxon>
        <taxon>Ditrysia</taxon>
        <taxon>Tineoidea</taxon>
        <taxon>Psychidae</taxon>
        <taxon>Oiketicinae</taxon>
        <taxon>Eumeta</taxon>
    </lineage>
</organism>
<protein>
    <submittedName>
        <fullName evidence="2">Uncharacterized protein</fullName>
    </submittedName>
</protein>
<feature type="region of interest" description="Disordered" evidence="1">
    <location>
        <begin position="64"/>
        <end position="92"/>
    </location>
</feature>
<accession>A0A4C1ZXV4</accession>
<proteinExistence type="predicted"/>